<accession>A7ITJ7</accession>
<organismHost>
    <name type="scientific">Paramecium bursaria</name>
    <dbReference type="NCBI Taxonomy" id="74790"/>
</organismHost>
<protein>
    <submittedName>
        <fullName evidence="1">Uncharacterized protein m117R</fullName>
    </submittedName>
</protein>
<dbReference type="EMBL" id="DQ491001">
    <property type="protein sequence ID" value="ABT13671.1"/>
    <property type="molecule type" value="Genomic_DNA"/>
</dbReference>
<reference evidence="1" key="1">
    <citation type="journal article" date="2007" name="Virology">
        <title>Sequence and annotation of the 314-kb MT325 and the 321-kb FR483 viruses that infect Chlorella Pbi.</title>
        <authorList>
            <person name="Fitzgerald L.A."/>
            <person name="Graves M.V."/>
            <person name="Li X."/>
            <person name="Feldblyum T."/>
            <person name="Hartigan J."/>
            <person name="Van Etten J.L."/>
        </authorList>
    </citation>
    <scope>NUCLEOTIDE SEQUENCE [LARGE SCALE GENOMIC DNA]</scope>
    <source>
        <strain evidence="1">MT325</strain>
    </source>
</reference>
<evidence type="ECO:0000313" key="2">
    <source>
        <dbReference type="Proteomes" id="UP000246715"/>
    </source>
</evidence>
<gene>
    <name evidence="1" type="primary">m117R</name>
    <name evidence="1" type="ORF">MT325_m117R</name>
</gene>
<organism evidence="1 2">
    <name type="scientific">Paramecium bursaria Chlorella virus MT325</name>
    <name type="common">PBCV-MT325</name>
    <dbReference type="NCBI Taxonomy" id="346932"/>
    <lineage>
        <taxon>Viruses</taxon>
        <taxon>Varidnaviria</taxon>
        <taxon>Bamfordvirae</taxon>
        <taxon>Nucleocytoviricota</taxon>
        <taxon>Megaviricetes</taxon>
        <taxon>Algavirales</taxon>
        <taxon>Phycodnaviridae</taxon>
        <taxon>Chlorovirus</taxon>
        <taxon>Chlorovirus conductrix</taxon>
        <taxon>Paramecium bursaria Chlorella virus A1</taxon>
    </lineage>
</organism>
<dbReference type="Proteomes" id="UP000246715">
    <property type="component" value="Segment"/>
</dbReference>
<proteinExistence type="predicted"/>
<name>A7ITJ7_PBCVM</name>
<sequence>MNVANLGFESVKGSEQSLRQKFKTCLRKLARFHLRLHWFLWFDVAHCHRCPGLPERWFDVVDERQGMEQTIGQVIFLLGLVKKLNELLVLVGGLQVLFHGFHGQFLAFVVVPVCDVSLRPPFSGRSVTQFVFGIDAVHTPVIACCIHFNVMLNSDRPRVL</sequence>
<evidence type="ECO:0000313" key="1">
    <source>
        <dbReference type="EMBL" id="ABT13671.1"/>
    </source>
</evidence>